<proteinExistence type="predicted"/>
<dbReference type="SUPFAM" id="SSF49265">
    <property type="entry name" value="Fibronectin type III"/>
    <property type="match status" value="3"/>
</dbReference>
<dbReference type="SMART" id="SM00060">
    <property type="entry name" value="FN3"/>
    <property type="match status" value="5"/>
</dbReference>
<dbReference type="PROSITE" id="PS50853">
    <property type="entry name" value="FN3"/>
    <property type="match status" value="5"/>
</dbReference>
<dbReference type="AlphaFoldDB" id="A0A255ZMV3"/>
<dbReference type="Pfam" id="PF00041">
    <property type="entry name" value="fn3"/>
    <property type="match status" value="2"/>
</dbReference>
<evidence type="ECO:0000256" key="3">
    <source>
        <dbReference type="SAM" id="SignalP"/>
    </source>
</evidence>
<dbReference type="Gene3D" id="2.60.40.10">
    <property type="entry name" value="Immunoglobulins"/>
    <property type="match status" value="5"/>
</dbReference>
<comment type="caution">
    <text evidence="6">The sequence shown here is derived from an EMBL/GenBank/DDBJ whole genome shotgun (WGS) entry which is preliminary data.</text>
</comment>
<dbReference type="EMBL" id="NOXX01000210">
    <property type="protein sequence ID" value="OYQ42897.1"/>
    <property type="molecule type" value="Genomic_DNA"/>
</dbReference>
<keyword evidence="2" id="KW-0677">Repeat</keyword>
<feature type="domain" description="Fibronectin type-III" evidence="4">
    <location>
        <begin position="278"/>
        <end position="372"/>
    </location>
</feature>
<sequence length="973" mass="105118">MRNKYFFTKLSFYAVLLLLSIHMKAVAQVTEINQIEIDTVAAELPLEPATQNVLFNQSTSNCISPQYIEVYIRHSDKLGFRWNAVTPTPSLGYEYDISQTNTPPTSNLETNETFSTEVSYGSLEANTTYYFWVRSICDGQFGPWISSGPVSTLPYKCVNAPDGEINSSSIAISCGGGFQQITNLPISPSFYAKITILPNKTYAFKSSIPTDYITVAAFNGIDMSIYAHGQGTVYWNSYNTSGSLVRFYVHSSANCGVDNSEIRYRYVSCQDEISSCAPPSGLSVGSVTSTSAVLDWDASSVTPIGGYDVYLSTSSETPLLTATPLANTSSSVTTYPLLNLQGNTTYYAWIRSNCIVYLGDWTPSISFTTPSTPTCPTPFGLQTANVTSNSASISWTAPQSAILESYVYYVSTSPTPPTDSTVPTGSTFTNIVDLSSLSPQTTYYFWVQSICDSLTSVWSSGSSFTTTATTFCTNAVNGQIPTNTVTPSCTGSPQTLAAVTSTGSYSVFNLSANTTYVLASSVATDYWTITNNTGTQVLIEGTTPMEIVVGATGGLIRAYLHANNNCGVSLTPRSTTISCPAPVSPCQTPSVTAPTNVTFNSATLNWSNSATPSNGYQIYYSTSSVPPTASTVPQETATGLTKTITSLSASTTYYYWIRANCGANFSNWTSTSSFTTAADTTCPTPFNLQVSELGPISATLNWQIQNDSGYTFDVLVRLNNVAPTINTTPSFNINSNSAFYAGNNIEPNKTYYWWVRTNCGATKSPWVAGGSFTTPIPTNCSQAFYFQYPQETVVPTCNNTSQIVEEFAITGDFSVLTASANRQYTFSTTIATDFITISNANNTAVLASGTTPLVWLSGNYSGNIRYVVHENSLCATDTSFRTKSVSCTTNLSIEAVDYEVFKLFPNPTTDLVTIMSDKTIESINIYNQIGQLLAVFQPNNSETVFSTSSYAAGIYFVEVKTENGTLTSRLLKK</sequence>
<dbReference type="RefSeq" id="WP_094486908.1">
    <property type="nucleotide sequence ID" value="NZ_NOXX01000210.1"/>
</dbReference>
<evidence type="ECO:0000256" key="1">
    <source>
        <dbReference type="ARBA" id="ARBA00022729"/>
    </source>
</evidence>
<accession>A0A255ZMV3</accession>
<evidence type="ECO:0000256" key="2">
    <source>
        <dbReference type="ARBA" id="ARBA00022737"/>
    </source>
</evidence>
<gene>
    <name evidence="6" type="ORF">CHX27_11410</name>
    <name evidence="5" type="ORF">CHX27_12515</name>
</gene>
<feature type="chain" id="PRO_5013507376" description="Fibronectin type-III domain-containing protein" evidence="3">
    <location>
        <begin position="28"/>
        <end position="973"/>
    </location>
</feature>
<dbReference type="PANTHER" id="PTHR46708:SF2">
    <property type="entry name" value="FIBRONECTIN TYPE-III DOMAIN-CONTAINING PROTEIN"/>
    <property type="match status" value="1"/>
</dbReference>
<evidence type="ECO:0000313" key="7">
    <source>
        <dbReference type="Proteomes" id="UP000216035"/>
    </source>
</evidence>
<organism evidence="6 7">
    <name type="scientific">Flavobacterium aurantiibacter</name>
    <dbReference type="NCBI Taxonomy" id="2023067"/>
    <lineage>
        <taxon>Bacteria</taxon>
        <taxon>Pseudomonadati</taxon>
        <taxon>Bacteroidota</taxon>
        <taxon>Flavobacteriia</taxon>
        <taxon>Flavobacteriales</taxon>
        <taxon>Flavobacteriaceae</taxon>
        <taxon>Flavobacterium</taxon>
    </lineage>
</organism>
<evidence type="ECO:0000313" key="6">
    <source>
        <dbReference type="EMBL" id="OYQ42897.1"/>
    </source>
</evidence>
<dbReference type="CDD" id="cd00063">
    <property type="entry name" value="FN3"/>
    <property type="match status" value="4"/>
</dbReference>
<dbReference type="PANTHER" id="PTHR46708">
    <property type="entry name" value="TENASCIN"/>
    <property type="match status" value="1"/>
</dbReference>
<keyword evidence="7" id="KW-1185">Reference proteome</keyword>
<dbReference type="InterPro" id="IPR036116">
    <property type="entry name" value="FN3_sf"/>
</dbReference>
<feature type="domain" description="Fibronectin type-III" evidence="4">
    <location>
        <begin position="377"/>
        <end position="469"/>
    </location>
</feature>
<feature type="domain" description="Fibronectin type-III" evidence="4">
    <location>
        <begin position="588"/>
        <end position="679"/>
    </location>
</feature>
<dbReference type="InterPro" id="IPR003961">
    <property type="entry name" value="FN3_dom"/>
</dbReference>
<dbReference type="InterPro" id="IPR050991">
    <property type="entry name" value="ECM_Regulatory_Proteins"/>
</dbReference>
<feature type="signal peptide" evidence="3">
    <location>
        <begin position="1"/>
        <end position="27"/>
    </location>
</feature>
<dbReference type="NCBIfam" id="TIGR04183">
    <property type="entry name" value="Por_Secre_tail"/>
    <property type="match status" value="1"/>
</dbReference>
<evidence type="ECO:0000259" key="4">
    <source>
        <dbReference type="PROSITE" id="PS50853"/>
    </source>
</evidence>
<evidence type="ECO:0000313" key="5">
    <source>
        <dbReference type="EMBL" id="OYQ41983.1"/>
    </source>
</evidence>
<dbReference type="Proteomes" id="UP000216035">
    <property type="component" value="Unassembled WGS sequence"/>
</dbReference>
<keyword evidence="1 3" id="KW-0732">Signal</keyword>
<feature type="domain" description="Fibronectin type-III" evidence="4">
    <location>
        <begin position="64"/>
        <end position="155"/>
    </location>
</feature>
<dbReference type="InterPro" id="IPR026444">
    <property type="entry name" value="Secre_tail"/>
</dbReference>
<dbReference type="OrthoDB" id="1283628at2"/>
<dbReference type="EMBL" id="NOXX01000216">
    <property type="protein sequence ID" value="OYQ41983.1"/>
    <property type="molecule type" value="Genomic_DNA"/>
</dbReference>
<reference evidence="6 7" key="1">
    <citation type="submission" date="2017-07" db="EMBL/GenBank/DDBJ databases">
        <title>Flavobacterium cyanobacteriorum sp. nov., isolated from cyanobacterial aggregates in a eutrophic lake.</title>
        <authorList>
            <person name="Cai H."/>
        </authorList>
    </citation>
    <scope>NUCLEOTIDE SEQUENCE [LARGE SCALE GENOMIC DNA]</scope>
    <source>
        <strain evidence="6 7">TH167</strain>
    </source>
</reference>
<protein>
    <recommendedName>
        <fullName evidence="4">Fibronectin type-III domain-containing protein</fullName>
    </recommendedName>
</protein>
<feature type="domain" description="Fibronectin type-III" evidence="4">
    <location>
        <begin position="684"/>
        <end position="777"/>
    </location>
</feature>
<dbReference type="InterPro" id="IPR013783">
    <property type="entry name" value="Ig-like_fold"/>
</dbReference>
<name>A0A255ZMV3_9FLAO</name>
<dbReference type="Pfam" id="PF18962">
    <property type="entry name" value="Por_Secre_tail"/>
    <property type="match status" value="1"/>
</dbReference>